<dbReference type="EMBL" id="GIFC01004955">
    <property type="protein sequence ID" value="MXU87038.1"/>
    <property type="molecule type" value="Transcribed_RNA"/>
</dbReference>
<sequence length="94" mass="10546">MHCLLCVMTAFGVVSCQPCLLLNHRGIAPEVSSVLRHILMLKCLRGSASIHLTDVTQRLQTLNFVTAADTSVDISRISKTLYTKEKKIFFHIFL</sequence>
<feature type="signal peptide" evidence="1">
    <location>
        <begin position="1"/>
        <end position="16"/>
    </location>
</feature>
<proteinExistence type="predicted"/>
<dbReference type="AlphaFoldDB" id="A0A6B0U5V5"/>
<evidence type="ECO:0000256" key="1">
    <source>
        <dbReference type="SAM" id="SignalP"/>
    </source>
</evidence>
<evidence type="ECO:0000313" key="2">
    <source>
        <dbReference type="EMBL" id="MXU87038.1"/>
    </source>
</evidence>
<reference evidence="2" key="1">
    <citation type="submission" date="2019-12" db="EMBL/GenBank/DDBJ databases">
        <title>An insight into the sialome of adult female Ixodes ricinus ticks feeding for 6 days.</title>
        <authorList>
            <person name="Perner J."/>
            <person name="Ribeiro J.M.C."/>
        </authorList>
    </citation>
    <scope>NUCLEOTIDE SEQUENCE</scope>
    <source>
        <strain evidence="2">Semi-engorged</strain>
        <tissue evidence="2">Salivary glands</tissue>
    </source>
</reference>
<accession>A0A6B0U5V5</accession>
<protein>
    <submittedName>
        <fullName evidence="2">Putative secreted protein</fullName>
    </submittedName>
</protein>
<keyword evidence="1" id="KW-0732">Signal</keyword>
<name>A0A6B0U5V5_IXORI</name>
<organism evidence="2">
    <name type="scientific">Ixodes ricinus</name>
    <name type="common">Common tick</name>
    <name type="synonym">Acarus ricinus</name>
    <dbReference type="NCBI Taxonomy" id="34613"/>
    <lineage>
        <taxon>Eukaryota</taxon>
        <taxon>Metazoa</taxon>
        <taxon>Ecdysozoa</taxon>
        <taxon>Arthropoda</taxon>
        <taxon>Chelicerata</taxon>
        <taxon>Arachnida</taxon>
        <taxon>Acari</taxon>
        <taxon>Parasitiformes</taxon>
        <taxon>Ixodida</taxon>
        <taxon>Ixodoidea</taxon>
        <taxon>Ixodidae</taxon>
        <taxon>Ixodinae</taxon>
        <taxon>Ixodes</taxon>
    </lineage>
</organism>
<feature type="chain" id="PRO_5025349079" evidence="1">
    <location>
        <begin position="17"/>
        <end position="94"/>
    </location>
</feature>